<evidence type="ECO:0000256" key="2">
    <source>
        <dbReference type="SAM" id="SignalP"/>
    </source>
</evidence>
<dbReference type="EMBL" id="GGFJ01011869">
    <property type="protein sequence ID" value="MBW61010.1"/>
    <property type="molecule type" value="Transcribed_RNA"/>
</dbReference>
<dbReference type="AlphaFoldDB" id="A0A2M4C6S4"/>
<organism evidence="3">
    <name type="scientific">Anopheles marajoara</name>
    <dbReference type="NCBI Taxonomy" id="58244"/>
    <lineage>
        <taxon>Eukaryota</taxon>
        <taxon>Metazoa</taxon>
        <taxon>Ecdysozoa</taxon>
        <taxon>Arthropoda</taxon>
        <taxon>Hexapoda</taxon>
        <taxon>Insecta</taxon>
        <taxon>Pterygota</taxon>
        <taxon>Neoptera</taxon>
        <taxon>Endopterygota</taxon>
        <taxon>Diptera</taxon>
        <taxon>Nematocera</taxon>
        <taxon>Culicoidea</taxon>
        <taxon>Culicidae</taxon>
        <taxon>Anophelinae</taxon>
        <taxon>Anopheles</taxon>
    </lineage>
</organism>
<reference evidence="3" key="1">
    <citation type="submission" date="2018-01" db="EMBL/GenBank/DDBJ databases">
        <title>An insight into the sialome of Amazonian anophelines.</title>
        <authorList>
            <person name="Ribeiro J.M."/>
            <person name="Scarpassa V."/>
            <person name="Calvo E."/>
        </authorList>
    </citation>
    <scope>NUCLEOTIDE SEQUENCE</scope>
    <source>
        <tissue evidence="3">Salivary glands</tissue>
    </source>
</reference>
<evidence type="ECO:0000313" key="3">
    <source>
        <dbReference type="EMBL" id="MBW61010.1"/>
    </source>
</evidence>
<keyword evidence="2" id="KW-0732">Signal</keyword>
<accession>A0A2M4C6S4</accession>
<sequence>MCCVFPFCVRPSVLASGSTCCVLSVLRARACVCVLCICFELFESEWSVLEKGNKRASPGITILEWTRPFVHHRPPPVSSHFRHHPTHTDRQTDRQTQAIFRPSASSVHWVRSENGDNSCRYTPRPHHRHHHHQRR</sequence>
<name>A0A2M4C6S4_9DIPT</name>
<protein>
    <submittedName>
        <fullName evidence="3">Putative secreted protein</fullName>
    </submittedName>
</protein>
<feature type="region of interest" description="Disordered" evidence="1">
    <location>
        <begin position="77"/>
        <end position="135"/>
    </location>
</feature>
<evidence type="ECO:0000256" key="1">
    <source>
        <dbReference type="SAM" id="MobiDB-lite"/>
    </source>
</evidence>
<feature type="chain" id="PRO_5014837575" evidence="2">
    <location>
        <begin position="16"/>
        <end position="135"/>
    </location>
</feature>
<proteinExistence type="predicted"/>
<feature type="compositionally biased region" description="Basic residues" evidence="1">
    <location>
        <begin position="123"/>
        <end position="135"/>
    </location>
</feature>
<feature type="signal peptide" evidence="2">
    <location>
        <begin position="1"/>
        <end position="15"/>
    </location>
</feature>